<reference evidence="3" key="1">
    <citation type="journal article" date="2014" name="Science">
        <title>The coffee genome provides insight into the convergent evolution of caffeine biosynthesis.</title>
        <authorList>
            <person name="Denoeud F."/>
            <person name="Carretero-Paulet L."/>
            <person name="Dereeper A."/>
            <person name="Droc G."/>
            <person name="Guyot R."/>
            <person name="Pietrella M."/>
            <person name="Zheng C."/>
            <person name="Alberti A."/>
            <person name="Anthony F."/>
            <person name="Aprea G."/>
            <person name="Aury J.M."/>
            <person name="Bento P."/>
            <person name="Bernard M."/>
            <person name="Bocs S."/>
            <person name="Campa C."/>
            <person name="Cenci A."/>
            <person name="Combes M.C."/>
            <person name="Crouzillat D."/>
            <person name="Da Silva C."/>
            <person name="Daddiego L."/>
            <person name="De Bellis F."/>
            <person name="Dussert S."/>
            <person name="Garsmeur O."/>
            <person name="Gayraud T."/>
            <person name="Guignon V."/>
            <person name="Jahn K."/>
            <person name="Jamilloux V."/>
            <person name="Joet T."/>
            <person name="Labadie K."/>
            <person name="Lan T."/>
            <person name="Leclercq J."/>
            <person name="Lepelley M."/>
            <person name="Leroy T."/>
            <person name="Li L.T."/>
            <person name="Librado P."/>
            <person name="Lopez L."/>
            <person name="Munoz A."/>
            <person name="Noel B."/>
            <person name="Pallavicini A."/>
            <person name="Perrotta G."/>
            <person name="Poncet V."/>
            <person name="Pot D."/>
            <person name="Priyono X."/>
            <person name="Rigoreau M."/>
            <person name="Rouard M."/>
            <person name="Rozas J."/>
            <person name="Tranchant-Dubreuil C."/>
            <person name="VanBuren R."/>
            <person name="Zhang Q."/>
            <person name="Andrade A.C."/>
            <person name="Argout X."/>
            <person name="Bertrand B."/>
            <person name="de Kochko A."/>
            <person name="Graziosi G."/>
            <person name="Henry R.J."/>
            <person name="Jayarama X."/>
            <person name="Ming R."/>
            <person name="Nagai C."/>
            <person name="Rounsley S."/>
            <person name="Sankoff D."/>
            <person name="Giuliano G."/>
            <person name="Albert V.A."/>
            <person name="Wincker P."/>
            <person name="Lashermes P."/>
        </authorList>
    </citation>
    <scope>NUCLEOTIDE SEQUENCE [LARGE SCALE GENOMIC DNA]</scope>
    <source>
        <strain evidence="3">cv. DH200-94</strain>
    </source>
</reference>
<name>A0A068UGQ3_COFCA</name>
<dbReference type="InParanoid" id="A0A068UGQ3"/>
<dbReference type="EMBL" id="HG739111">
    <property type="protein sequence ID" value="CDP07641.1"/>
    <property type="molecule type" value="Genomic_DNA"/>
</dbReference>
<keyword evidence="3" id="KW-1185">Reference proteome</keyword>
<accession>A0A068UGQ3</accession>
<gene>
    <name evidence="2" type="ORF">GSCOC_T00024961001</name>
</gene>
<dbReference type="Pfam" id="PF03080">
    <property type="entry name" value="Neprosin"/>
    <property type="match status" value="1"/>
</dbReference>
<dbReference type="InterPro" id="IPR004314">
    <property type="entry name" value="Neprosin"/>
</dbReference>
<dbReference type="InterPro" id="IPR025521">
    <property type="entry name" value="Neprosin_propep"/>
</dbReference>
<dbReference type="PhylomeDB" id="A0A068UGQ3"/>
<dbReference type="PANTHER" id="PTHR31589">
    <property type="entry name" value="PROTEIN, PUTATIVE (DUF239)-RELATED-RELATED"/>
    <property type="match status" value="1"/>
</dbReference>
<dbReference type="PANTHER" id="PTHR31589:SF220">
    <property type="entry name" value="NEPROSIN DOMAIN-CONTAINING PROTEIN"/>
    <property type="match status" value="1"/>
</dbReference>
<dbReference type="AlphaFoldDB" id="A0A068UGQ3"/>
<evidence type="ECO:0000313" key="2">
    <source>
        <dbReference type="EMBL" id="CDP07641.1"/>
    </source>
</evidence>
<dbReference type="InterPro" id="IPR053168">
    <property type="entry name" value="Glutamic_endopeptidase"/>
</dbReference>
<dbReference type="STRING" id="49390.A0A068UGQ3"/>
<feature type="domain" description="Neprosin PEP catalytic" evidence="1">
    <location>
        <begin position="207"/>
        <end position="465"/>
    </location>
</feature>
<proteinExistence type="predicted"/>
<evidence type="ECO:0000313" key="3">
    <source>
        <dbReference type="Proteomes" id="UP000295252"/>
    </source>
</evidence>
<protein>
    <recommendedName>
        <fullName evidence="1">Neprosin PEP catalytic domain-containing protein</fullName>
    </recommendedName>
</protein>
<dbReference type="Gene3D" id="3.90.1320.10">
    <property type="entry name" value="Outer-capsid protein sigma 3, large lobe"/>
    <property type="match status" value="1"/>
</dbReference>
<dbReference type="Gramene" id="CDP07641">
    <property type="protein sequence ID" value="CDP07641"/>
    <property type="gene ID" value="GSCOC_T00024961001"/>
</dbReference>
<evidence type="ECO:0000259" key="1">
    <source>
        <dbReference type="PROSITE" id="PS52045"/>
    </source>
</evidence>
<dbReference type="Proteomes" id="UP000295252">
    <property type="component" value="Chromosome IV"/>
</dbReference>
<dbReference type="Pfam" id="PF14365">
    <property type="entry name" value="Neprosin_AP"/>
    <property type="match status" value="1"/>
</dbReference>
<dbReference type="PROSITE" id="PS52045">
    <property type="entry name" value="NEPROSIN_PEP_CD"/>
    <property type="match status" value="1"/>
</dbReference>
<organism evidence="2 3">
    <name type="scientific">Coffea canephora</name>
    <name type="common">Robusta coffee</name>
    <dbReference type="NCBI Taxonomy" id="49390"/>
    <lineage>
        <taxon>Eukaryota</taxon>
        <taxon>Viridiplantae</taxon>
        <taxon>Streptophyta</taxon>
        <taxon>Embryophyta</taxon>
        <taxon>Tracheophyta</taxon>
        <taxon>Spermatophyta</taxon>
        <taxon>Magnoliopsida</taxon>
        <taxon>eudicotyledons</taxon>
        <taxon>Gunneridae</taxon>
        <taxon>Pentapetalae</taxon>
        <taxon>asterids</taxon>
        <taxon>lamiids</taxon>
        <taxon>Gentianales</taxon>
        <taxon>Rubiaceae</taxon>
        <taxon>Ixoroideae</taxon>
        <taxon>Gardenieae complex</taxon>
        <taxon>Bertiereae - Coffeeae clade</taxon>
        <taxon>Coffeeae</taxon>
        <taxon>Coffea</taxon>
    </lineage>
</organism>
<sequence length="490" mass="54573">MKNRCKVLELIHCSIGIDEKQCTSTWRAYKYSLLATFTNDTTNFKQQFGLGKMESKAIHCFLILLILSSICDASRLSQLNKTPLKSIESKDGDVIDCVHIYHQPAFDHPLLKDHVIQMRPKHQPEGLLAENRQLNRRKSITQLWQSSGSCPEETIPIRRTKQVDASGASFIPSINLHNKGANTELIGQAPTLQGPHQSKLNSTSIFILQCTNESEFVATLVGGDQYHGATAHINVWEPQVQQSSDFSSSQLSFTAGSDVSNFDSIQAGWHVYPLLYGDSSTRLFIAYFTIHNSQTIGCYNLLCSGFVQTSNEIALGAAISPLSTFHGAQFGIDVLIFKDPSQDVWWLHYEGTPIGYWPSKLFADLANTASAITWGGSVLSSESDGQQTTTQMGSGHFPEEGSGGASYMRDLYLVDESLKLKPLGNPTTSAKQPNCYNITLGRNEENIYHYHYYIKSMNFGIRECKCNHFFILVFVIPKLSSCLLIRIIAF</sequence>